<dbReference type="EMBL" id="CAICTM010000375">
    <property type="protein sequence ID" value="CAB9509146.1"/>
    <property type="molecule type" value="Genomic_DNA"/>
</dbReference>
<feature type="region of interest" description="Disordered" evidence="1">
    <location>
        <begin position="157"/>
        <end position="208"/>
    </location>
</feature>
<feature type="region of interest" description="Disordered" evidence="1">
    <location>
        <begin position="1"/>
        <end position="32"/>
    </location>
</feature>
<evidence type="ECO:0000313" key="3">
    <source>
        <dbReference type="Proteomes" id="UP001153069"/>
    </source>
</evidence>
<reference evidence="2" key="1">
    <citation type="submission" date="2020-06" db="EMBL/GenBank/DDBJ databases">
        <authorList>
            <consortium name="Plant Systems Biology data submission"/>
        </authorList>
    </citation>
    <scope>NUCLEOTIDE SEQUENCE</scope>
    <source>
        <strain evidence="2">D6</strain>
    </source>
</reference>
<organism evidence="2 3">
    <name type="scientific">Seminavis robusta</name>
    <dbReference type="NCBI Taxonomy" id="568900"/>
    <lineage>
        <taxon>Eukaryota</taxon>
        <taxon>Sar</taxon>
        <taxon>Stramenopiles</taxon>
        <taxon>Ochrophyta</taxon>
        <taxon>Bacillariophyta</taxon>
        <taxon>Bacillariophyceae</taxon>
        <taxon>Bacillariophycidae</taxon>
        <taxon>Naviculales</taxon>
        <taxon>Naviculaceae</taxon>
        <taxon>Seminavis</taxon>
    </lineage>
</organism>
<protein>
    <submittedName>
        <fullName evidence="2">Uncharacterized protein</fullName>
    </submittedName>
</protein>
<accession>A0A9N8DYF7</accession>
<sequence length="223" mass="25526">MSFKNTADGSRASRTGSSGKNKNEKRYGSSGGKWKLQSYTLRYALGAMEKQAHEIHKKAKDPVQQKRLEQLTAETIGRVRQRLNEQRSLPSKYQKAEDPCVDNLEQLNRQRQGEIKSNQKLLAALQKQVKENEKEIQRMTKEKRARKKKLDNLLLQAQEEDSSDHGQQVDDDLLPEDNPEETWSNQHQVPRSLQEASDSSSYRLAPKGTMVKFLDALKSCSQD</sequence>
<gene>
    <name evidence="2" type="ORF">SEMRO_376_G129890.1</name>
</gene>
<evidence type="ECO:0000256" key="1">
    <source>
        <dbReference type="SAM" id="MobiDB-lite"/>
    </source>
</evidence>
<feature type="compositionally biased region" description="Polar residues" evidence="1">
    <location>
        <begin position="182"/>
        <end position="202"/>
    </location>
</feature>
<dbReference type="Proteomes" id="UP001153069">
    <property type="component" value="Unassembled WGS sequence"/>
</dbReference>
<feature type="compositionally biased region" description="Acidic residues" evidence="1">
    <location>
        <begin position="169"/>
        <end position="180"/>
    </location>
</feature>
<dbReference type="AlphaFoldDB" id="A0A9N8DYF7"/>
<name>A0A9N8DYF7_9STRA</name>
<comment type="caution">
    <text evidence="2">The sequence shown here is derived from an EMBL/GenBank/DDBJ whole genome shotgun (WGS) entry which is preliminary data.</text>
</comment>
<proteinExistence type="predicted"/>
<feature type="compositionally biased region" description="Polar residues" evidence="1">
    <location>
        <begin position="1"/>
        <end position="20"/>
    </location>
</feature>
<keyword evidence="3" id="KW-1185">Reference proteome</keyword>
<evidence type="ECO:0000313" key="2">
    <source>
        <dbReference type="EMBL" id="CAB9509146.1"/>
    </source>
</evidence>